<organism evidence="2 3">
    <name type="scientific">Parascaris univalens</name>
    <name type="common">Nematode worm</name>
    <dbReference type="NCBI Taxonomy" id="6257"/>
    <lineage>
        <taxon>Eukaryota</taxon>
        <taxon>Metazoa</taxon>
        <taxon>Ecdysozoa</taxon>
        <taxon>Nematoda</taxon>
        <taxon>Chromadorea</taxon>
        <taxon>Rhabditida</taxon>
        <taxon>Spirurina</taxon>
        <taxon>Ascaridomorpha</taxon>
        <taxon>Ascaridoidea</taxon>
        <taxon>Ascarididae</taxon>
        <taxon>Parascaris</taxon>
    </lineage>
</organism>
<dbReference type="PROSITE" id="PS00092">
    <property type="entry name" value="N6_MTASE"/>
    <property type="match status" value="1"/>
</dbReference>
<dbReference type="Proteomes" id="UP000887569">
    <property type="component" value="Unplaced"/>
</dbReference>
<evidence type="ECO:0000256" key="1">
    <source>
        <dbReference type="PROSITE-ProRule" id="PRU00489"/>
    </source>
</evidence>
<dbReference type="AlphaFoldDB" id="A0A914ZPS3"/>
<evidence type="ECO:0000313" key="2">
    <source>
        <dbReference type="Proteomes" id="UP000887569"/>
    </source>
</evidence>
<dbReference type="WBParaSite" id="PgB08_g057_t02">
    <property type="protein sequence ID" value="PgB08_g057_t02"/>
    <property type="gene ID" value="PgB08_g057"/>
</dbReference>
<dbReference type="PROSITE" id="PS51143">
    <property type="entry name" value="MT_A70"/>
    <property type="match status" value="1"/>
</dbReference>
<dbReference type="GO" id="GO:0032259">
    <property type="term" value="P:methylation"/>
    <property type="evidence" value="ECO:0007669"/>
    <property type="project" value="InterPro"/>
</dbReference>
<reference evidence="3" key="1">
    <citation type="submission" date="2022-11" db="UniProtKB">
        <authorList>
            <consortium name="WormBaseParasite"/>
        </authorList>
    </citation>
    <scope>IDENTIFICATION</scope>
</reference>
<dbReference type="PANTHER" id="PTHR12829:SF4">
    <property type="entry name" value="N(6)-ADENINE-SPECIFIC METHYLTRANSFERASE METTL4"/>
    <property type="match status" value="1"/>
</dbReference>
<comment type="similarity">
    <text evidence="1">Belongs to the MT-A70-like family.</text>
</comment>
<accession>A0A914ZPS3</accession>
<proteinExistence type="inferred from homology"/>
<dbReference type="InterPro" id="IPR029063">
    <property type="entry name" value="SAM-dependent_MTases_sf"/>
</dbReference>
<dbReference type="InterPro" id="IPR002052">
    <property type="entry name" value="DNA_methylase_N6_adenine_CS"/>
</dbReference>
<evidence type="ECO:0000313" key="3">
    <source>
        <dbReference type="WBParaSite" id="PgB08_g057_t02"/>
    </source>
</evidence>
<dbReference type="InterPro" id="IPR007757">
    <property type="entry name" value="MT-A70-like"/>
</dbReference>
<name>A0A914ZPS3_PARUN</name>
<keyword evidence="2" id="KW-1185">Reference proteome</keyword>
<dbReference type="SUPFAM" id="SSF53335">
    <property type="entry name" value="S-adenosyl-L-methionine-dependent methyltransferases"/>
    <property type="match status" value="1"/>
</dbReference>
<dbReference type="GO" id="GO:0005634">
    <property type="term" value="C:nucleus"/>
    <property type="evidence" value="ECO:0007669"/>
    <property type="project" value="TreeGrafter"/>
</dbReference>
<protein>
    <submittedName>
        <fullName evidence="3">Methyltransferase-like protein 4</fullName>
    </submittedName>
</protein>
<dbReference type="GO" id="GO:0003676">
    <property type="term" value="F:nucleic acid binding"/>
    <property type="evidence" value="ECO:0007669"/>
    <property type="project" value="InterPro"/>
</dbReference>
<dbReference type="Pfam" id="PF05063">
    <property type="entry name" value="MT-A70"/>
    <property type="match status" value="1"/>
</dbReference>
<dbReference type="GO" id="GO:0008168">
    <property type="term" value="F:methyltransferase activity"/>
    <property type="evidence" value="ECO:0007669"/>
    <property type="project" value="InterPro"/>
</dbReference>
<dbReference type="PANTHER" id="PTHR12829">
    <property type="entry name" value="N6-ADENOSINE-METHYLTRANSFERASE"/>
    <property type="match status" value="1"/>
</dbReference>
<sequence length="377" mass="42918">FAAAFVRALEIADSRLIKESIEMRIENPRYVRAIGNDFMIMDELAYYTLLYDEANLQPNEDFYALRSPFRMRSQIEAEKNAAIIGKVRRKRKRNGNPNTDPDFIELCKDIEMRYLRIIAANSGCFERSEHKLEDENNEQARMAVSCTDTSGSSSDILDYIALKSEPSLSDYRLGTDYSIIERVPDECTLWVNECLRSVFLTCGSQTFVIPSKSSFIIGDVSLSRHLIARGMLYDLIVMDPPWTNKSVKRRKPYTTFNECELLELRISELLKESGLLAIWVTNNKKLKGYVDEVIQSFSLVKVATCHWLKVTTSGEPVCAFQPHHKVPFETFVLACKQSFFDHYSAAIGSNFLLISTPSAIHSRKPPLLPLLKAINAV</sequence>